<accession>A0A2N7QFR5</accession>
<dbReference type="Proteomes" id="UP000235619">
    <property type="component" value="Unassembled WGS sequence"/>
</dbReference>
<proteinExistence type="predicted"/>
<reference evidence="1 2" key="1">
    <citation type="submission" date="2018-01" db="EMBL/GenBank/DDBJ databases">
        <title>Metagenomic assembled genomes from two thermal pools in the Uzon Caldera, Kamchatka, Russia.</title>
        <authorList>
            <person name="Wilkins L."/>
            <person name="Ettinger C."/>
        </authorList>
    </citation>
    <scope>NUCLEOTIDE SEQUENCE [LARGE SCALE GENOMIC DNA]</scope>
    <source>
        <strain evidence="1">ARK-04</strain>
    </source>
</reference>
<gene>
    <name evidence="1" type="ORF">C0169_02100</name>
</gene>
<protein>
    <submittedName>
        <fullName evidence="1">Uncharacterized protein</fullName>
    </submittedName>
</protein>
<sequence length="727" mass="85608">MKKDLEVSMKYADLIEEAEMLIHHLSSPSVNEREIFSRFPTLIWYLYNYKDHETIQKLYNAYKKFYEERIIPRFKDQLKRKDFCYKCFNSDASILIRSTILYSFVEEKLPLEEKEIASLILIFFLRGTERDDIVGFLQLTKGFDLSNLDSTKLLASFNKIGLTNLIKGFTLCVIDLISSILFFVRNIEILERIKNYFNLLVLSGKLKSEDAKYILEKLDFIFFVTTSLKNGIKQRLENVLEILERKFLETPWLDKNLTKTLLESIKIDEITKYKVKISHNFSEIEKKIESNFMTGKINAESFFENVRKLCSFDVVNKKIKQIMNTGSITVFDSIKYCFLEKNEFIEKEFEDATKRYSELFSSEDKVKAKIEEVIKKVPPKIEEKIKEIVHIYITNPPNLNEKFLHIIYNECVSLAKTLNKEWIAKFDCVEEKDLPPVVFPYVVELSTKEPEKAEMNLRSLISKWEDFSLEPFFKNLFVFHQIRKILTKKNPKIVKYFDRALYRYFDSYPEIAFLITGRIDKKFNISLEKVLYFVCSCVFLLIIASEILPFPSWFKLSLWKGSLYIGEIRNIFGLSCLCIERYFNLDNVFFEEIRSNKYFCALSFYEISRLGEALVKNLGKQRSNIEPRNPQQKLEHKEKVLQLSLRSEENIKKEVGMFKAYILSPKENTVWINGILFQENKIRKFDVPLSQEVKRKLSAEGKAIWTPTCDGVGAKLALSKLNRKEVI</sequence>
<organism evidence="1 2">
    <name type="scientific">Thermodesulfobacterium geofontis</name>
    <dbReference type="NCBI Taxonomy" id="1295609"/>
    <lineage>
        <taxon>Bacteria</taxon>
        <taxon>Pseudomonadati</taxon>
        <taxon>Thermodesulfobacteriota</taxon>
        <taxon>Thermodesulfobacteria</taxon>
        <taxon>Thermodesulfobacteriales</taxon>
        <taxon>Thermodesulfobacteriaceae</taxon>
        <taxon>Thermodesulfobacterium</taxon>
    </lineage>
</organism>
<name>A0A2N7QFR5_9BACT</name>
<dbReference type="AlphaFoldDB" id="A0A2N7QFR5"/>
<evidence type="ECO:0000313" key="2">
    <source>
        <dbReference type="Proteomes" id="UP000235619"/>
    </source>
</evidence>
<comment type="caution">
    <text evidence="1">The sequence shown here is derived from an EMBL/GenBank/DDBJ whole genome shotgun (WGS) entry which is preliminary data.</text>
</comment>
<dbReference type="EMBL" id="PNJD01000129">
    <property type="protein sequence ID" value="PMP97767.1"/>
    <property type="molecule type" value="Genomic_DNA"/>
</dbReference>
<evidence type="ECO:0000313" key="1">
    <source>
        <dbReference type="EMBL" id="PMP97767.1"/>
    </source>
</evidence>